<accession>A0A0K6G0Q2</accession>
<dbReference type="AlphaFoldDB" id="A0A0K6G0Q2"/>
<evidence type="ECO:0000313" key="2">
    <source>
        <dbReference type="EMBL" id="CUA72100.1"/>
    </source>
</evidence>
<name>A0A0K6G0Q2_9AGAM</name>
<keyword evidence="3" id="KW-1185">Reference proteome</keyword>
<gene>
    <name evidence="2" type="ORF">RSOLAG22IIIB_10080</name>
</gene>
<feature type="region of interest" description="Disordered" evidence="1">
    <location>
        <begin position="181"/>
        <end position="462"/>
    </location>
</feature>
<feature type="compositionally biased region" description="Basic and acidic residues" evidence="1">
    <location>
        <begin position="202"/>
        <end position="225"/>
    </location>
</feature>
<feature type="compositionally biased region" description="Polar residues" evidence="1">
    <location>
        <begin position="372"/>
        <end position="381"/>
    </location>
</feature>
<organism evidence="2 3">
    <name type="scientific">Rhizoctonia solani</name>
    <dbReference type="NCBI Taxonomy" id="456999"/>
    <lineage>
        <taxon>Eukaryota</taxon>
        <taxon>Fungi</taxon>
        <taxon>Dikarya</taxon>
        <taxon>Basidiomycota</taxon>
        <taxon>Agaricomycotina</taxon>
        <taxon>Agaricomycetes</taxon>
        <taxon>Cantharellales</taxon>
        <taxon>Ceratobasidiaceae</taxon>
        <taxon>Rhizoctonia</taxon>
    </lineage>
</organism>
<reference evidence="2 3" key="1">
    <citation type="submission" date="2015-07" db="EMBL/GenBank/DDBJ databases">
        <authorList>
            <person name="Noorani M."/>
        </authorList>
    </citation>
    <scope>NUCLEOTIDE SEQUENCE [LARGE SCALE GENOMIC DNA]</scope>
    <source>
        <strain evidence="2">BBA 69670</strain>
    </source>
</reference>
<evidence type="ECO:0000313" key="3">
    <source>
        <dbReference type="Proteomes" id="UP000044841"/>
    </source>
</evidence>
<protein>
    <submittedName>
        <fullName evidence="2">Uncharacterized protein</fullName>
    </submittedName>
</protein>
<dbReference type="Proteomes" id="UP000044841">
    <property type="component" value="Unassembled WGS sequence"/>
</dbReference>
<dbReference type="EMBL" id="CYGV01001286">
    <property type="protein sequence ID" value="CUA72100.1"/>
    <property type="molecule type" value="Genomic_DNA"/>
</dbReference>
<feature type="compositionally biased region" description="Basic and acidic residues" evidence="1">
    <location>
        <begin position="262"/>
        <end position="273"/>
    </location>
</feature>
<evidence type="ECO:0000256" key="1">
    <source>
        <dbReference type="SAM" id="MobiDB-lite"/>
    </source>
</evidence>
<feature type="compositionally biased region" description="Pro residues" evidence="1">
    <location>
        <begin position="514"/>
        <end position="523"/>
    </location>
</feature>
<proteinExistence type="predicted"/>
<feature type="region of interest" description="Disordered" evidence="1">
    <location>
        <begin position="511"/>
        <end position="604"/>
    </location>
</feature>
<feature type="compositionally biased region" description="Low complexity" evidence="1">
    <location>
        <begin position="524"/>
        <end position="571"/>
    </location>
</feature>
<feature type="compositionally biased region" description="Low complexity" evidence="1">
    <location>
        <begin position="433"/>
        <end position="449"/>
    </location>
</feature>
<feature type="compositionally biased region" description="Basic residues" evidence="1">
    <location>
        <begin position="226"/>
        <end position="243"/>
    </location>
</feature>
<sequence>MASQIPAIVQTVFEGFPIKKESFRLDVEPLASSGKKDRVCVRALDGFIFLKDGQYVYPNYETSTPEWWKGVVAYGYVAALTGEHRFFVWAGEWDDDYEGKHHEVMEIRNILGMCKDKSIHWRDGQEQIVWIETAGGFSYALLEPAEEYDNGEWDTVIRSWSALPGGQSQDWAGFARAARDDDKPSWWRGNGAPAAWKHFTKPIRETELKKAAPKKAKEAAKEKGKVKSNPKPKPKQTPKPKSKVRAESEEAGASAPSTVSKRKLEESEHDASRLRKRKSGVSYVESVSEKSGDTDAEGEDDVPSVVEPGKEPAPPNNQRPSPSKAKKPKAISPKKTQKLGAGHGPSPSHSAESPKRPSDKGGQAGGNETEVPGSTQTTSGMAQLAIVEDSTNLPDTVGPHAEDTVAGGDNGGGKSHMSTLPSVPAPVGLAATPNSNDSPIPSASNIPIPKMRPDVPAPAPTDVAVDKPMRALSIPPAPAPEGSQLTVRRERGASVPANCLLSVIAPAEPHIVAPAPPTAPHPAPSSAAAPDSASASASAAAPAPAAAPAASEAQAPNSARNPPSAAPTSSADELPSAQGSVRPVHEAGQFALDNMTGKSTMRRR</sequence>